<name>A0A2G6K9F6_9ACTN</name>
<evidence type="ECO:0000256" key="3">
    <source>
        <dbReference type="ARBA" id="ARBA00022722"/>
    </source>
</evidence>
<evidence type="ECO:0000256" key="5">
    <source>
        <dbReference type="ARBA" id="ARBA00022839"/>
    </source>
</evidence>
<reference evidence="7 8" key="1">
    <citation type="submission" date="2017-10" db="EMBL/GenBank/DDBJ databases">
        <title>Novel microbial diversity and functional potential in the marine mammal oral microbiome.</title>
        <authorList>
            <person name="Dudek N.K."/>
            <person name="Sun C.L."/>
            <person name="Burstein D."/>
            <person name="Kantor R.S."/>
            <person name="Aliaga Goltsman D.S."/>
            <person name="Bik E.M."/>
            <person name="Thomas B.C."/>
            <person name="Banfield J.F."/>
            <person name="Relman D.A."/>
        </authorList>
    </citation>
    <scope>NUCLEOTIDE SEQUENCE [LARGE SCALE GENOMIC DNA]</scope>
    <source>
        <strain evidence="7">DOLJORAL78_61_10</strain>
    </source>
</reference>
<dbReference type="AlphaFoldDB" id="A0A2G6K9F6"/>
<dbReference type="InterPro" id="IPR037004">
    <property type="entry name" value="Exonuc_VII_ssu_sf"/>
</dbReference>
<keyword evidence="4" id="KW-0378">Hydrolase</keyword>
<proteinExistence type="inferred from homology"/>
<protein>
    <recommendedName>
        <fullName evidence="6">Exodeoxyribonuclease VII small subunit</fullName>
        <ecNumber evidence="6">3.1.11.6</ecNumber>
    </recommendedName>
</protein>
<accession>A0A2G6K9F6</accession>
<comment type="similarity">
    <text evidence="1">Belongs to the XseB family.</text>
</comment>
<evidence type="ECO:0000256" key="4">
    <source>
        <dbReference type="ARBA" id="ARBA00022801"/>
    </source>
</evidence>
<dbReference type="Proteomes" id="UP000230914">
    <property type="component" value="Unassembled WGS sequence"/>
</dbReference>
<keyword evidence="3" id="KW-0540">Nuclease</keyword>
<keyword evidence="2" id="KW-0963">Cytoplasm</keyword>
<gene>
    <name evidence="7" type="primary">xseB</name>
    <name evidence="7" type="ORF">CSA55_03750</name>
</gene>
<dbReference type="InterPro" id="IPR003761">
    <property type="entry name" value="Exonuc_VII_S"/>
</dbReference>
<dbReference type="GO" id="GO:0006308">
    <property type="term" value="P:DNA catabolic process"/>
    <property type="evidence" value="ECO:0007669"/>
    <property type="project" value="UniProtKB-UniRule"/>
</dbReference>
<keyword evidence="5" id="KW-0269">Exonuclease</keyword>
<dbReference type="NCBIfam" id="TIGR01280">
    <property type="entry name" value="xseB"/>
    <property type="match status" value="1"/>
</dbReference>
<dbReference type="GO" id="GO:0008855">
    <property type="term" value="F:exodeoxyribonuclease VII activity"/>
    <property type="evidence" value="ECO:0007669"/>
    <property type="project" value="UniProtKB-UniRule"/>
</dbReference>
<evidence type="ECO:0000256" key="2">
    <source>
        <dbReference type="ARBA" id="ARBA00022490"/>
    </source>
</evidence>
<evidence type="ECO:0000313" key="8">
    <source>
        <dbReference type="Proteomes" id="UP000230914"/>
    </source>
</evidence>
<dbReference type="SUPFAM" id="SSF116842">
    <property type="entry name" value="XseB-like"/>
    <property type="match status" value="1"/>
</dbReference>
<dbReference type="EC" id="3.1.11.6" evidence="6"/>
<dbReference type="Gene3D" id="1.10.287.1040">
    <property type="entry name" value="Exonuclease VII, small subunit"/>
    <property type="match status" value="1"/>
</dbReference>
<evidence type="ECO:0000256" key="1">
    <source>
        <dbReference type="ARBA" id="ARBA00009998"/>
    </source>
</evidence>
<evidence type="ECO:0000256" key="6">
    <source>
        <dbReference type="NCBIfam" id="TIGR01280"/>
    </source>
</evidence>
<dbReference type="EMBL" id="PDSL01000051">
    <property type="protein sequence ID" value="PIE32294.1"/>
    <property type="molecule type" value="Genomic_DNA"/>
</dbReference>
<dbReference type="GO" id="GO:0009318">
    <property type="term" value="C:exodeoxyribonuclease VII complex"/>
    <property type="evidence" value="ECO:0007669"/>
    <property type="project" value="UniProtKB-UniRule"/>
</dbReference>
<evidence type="ECO:0000313" key="7">
    <source>
        <dbReference type="EMBL" id="PIE32294.1"/>
    </source>
</evidence>
<comment type="caution">
    <text evidence="7">The sequence shown here is derived from an EMBL/GenBank/DDBJ whole genome shotgun (WGS) entry which is preliminary data.</text>
</comment>
<organism evidence="7 8">
    <name type="scientific">Ilumatobacter coccineus</name>
    <dbReference type="NCBI Taxonomy" id="467094"/>
    <lineage>
        <taxon>Bacteria</taxon>
        <taxon>Bacillati</taxon>
        <taxon>Actinomycetota</taxon>
        <taxon>Acidimicrobiia</taxon>
        <taxon>Acidimicrobiales</taxon>
        <taxon>Ilumatobacteraceae</taxon>
        <taxon>Ilumatobacter</taxon>
    </lineage>
</organism>
<dbReference type="Pfam" id="PF02609">
    <property type="entry name" value="Exonuc_VII_S"/>
    <property type="match status" value="1"/>
</dbReference>
<sequence>MTDTPAIDYAAALAELDEILAELESSDVDVDRLATRVNRAAELIAICRDRIDGARSRVVEVVAGLDHT</sequence>